<protein>
    <submittedName>
        <fullName evidence="2">Uroporphyrinogen decarboxylase family protein</fullName>
    </submittedName>
</protein>
<name>A0ABS0LSQ0_9LACT</name>
<accession>A0ABS0LSQ0</accession>
<dbReference type="InterPro" id="IPR052024">
    <property type="entry name" value="Methanogen_methyltrans"/>
</dbReference>
<sequence>MDYIIPHDQMLPKERMAAFVKGEEFDRLPCDMMLSENIAPYLNIKTNEYYFNSDFLLQGEVYKVRKLGFEGAGTGITLRGIGEALGSKLEYPPNRAAHVVDPILKDYAQLASLDVIDPYKDGRMPIVLEAIYKMREELGDIVDVSTSIPGPISAAHAVRGEKQILRDIIRRPDDFARLLDFMVACGLTFAEAMYKQNGLTCSIADPMCSTVLLNPKTFYQQVYPHLKALVDGIYQITGSKPSLHICGTTKEIWPYLRELNLSTYSLDNLEDVGECKQVMGDKMRIIGNVDPVGVICNGSREDIFAAVKYCIEQAYDSPCGYFVASGCDIPSGTPIDNFKAMQDATRYYGQYKDLYQ</sequence>
<dbReference type="EMBL" id="JACBXQ010000005">
    <property type="protein sequence ID" value="MBG9986987.1"/>
    <property type="molecule type" value="Genomic_DNA"/>
</dbReference>
<organism evidence="2 3">
    <name type="scientific">Facklamia lactis</name>
    <dbReference type="NCBI Taxonomy" id="2749967"/>
    <lineage>
        <taxon>Bacteria</taxon>
        <taxon>Bacillati</taxon>
        <taxon>Bacillota</taxon>
        <taxon>Bacilli</taxon>
        <taxon>Lactobacillales</taxon>
        <taxon>Aerococcaceae</taxon>
        <taxon>Facklamia</taxon>
    </lineage>
</organism>
<evidence type="ECO:0000313" key="2">
    <source>
        <dbReference type="EMBL" id="MBG9986987.1"/>
    </source>
</evidence>
<evidence type="ECO:0000313" key="3">
    <source>
        <dbReference type="Proteomes" id="UP000721415"/>
    </source>
</evidence>
<dbReference type="PANTHER" id="PTHR47099:SF1">
    <property type="entry name" value="METHYLCOBAMIDE:COM METHYLTRANSFERASE MTBA"/>
    <property type="match status" value="1"/>
</dbReference>
<feature type="domain" description="Uroporphyrinogen decarboxylase (URO-D)" evidence="1">
    <location>
        <begin position="12"/>
        <end position="346"/>
    </location>
</feature>
<dbReference type="RefSeq" id="WP_197115901.1">
    <property type="nucleotide sequence ID" value="NZ_JACBXQ010000005.1"/>
</dbReference>
<dbReference type="PANTHER" id="PTHR47099">
    <property type="entry name" value="METHYLCOBAMIDE:COM METHYLTRANSFERASE MTBA"/>
    <property type="match status" value="1"/>
</dbReference>
<proteinExistence type="predicted"/>
<keyword evidence="3" id="KW-1185">Reference proteome</keyword>
<reference evidence="2 3" key="1">
    <citation type="submission" date="2020-07" db="EMBL/GenBank/DDBJ databases">
        <title>Facklamia lactis sp. nov., isolated from raw milk.</title>
        <authorList>
            <person name="Doll E.V."/>
            <person name="Huptas C."/>
            <person name="Staib L."/>
            <person name="Wenning M."/>
            <person name="Scherer S."/>
        </authorList>
    </citation>
    <scope>NUCLEOTIDE SEQUENCE [LARGE SCALE GENOMIC DNA]</scope>
    <source>
        <strain evidence="2 3">DSM 111018</strain>
    </source>
</reference>
<dbReference type="CDD" id="cd03465">
    <property type="entry name" value="URO-D_like"/>
    <property type="match status" value="1"/>
</dbReference>
<dbReference type="InterPro" id="IPR038071">
    <property type="entry name" value="UROD/MetE-like_sf"/>
</dbReference>
<dbReference type="SUPFAM" id="SSF51726">
    <property type="entry name" value="UROD/MetE-like"/>
    <property type="match status" value="1"/>
</dbReference>
<dbReference type="Pfam" id="PF01208">
    <property type="entry name" value="URO-D"/>
    <property type="match status" value="1"/>
</dbReference>
<dbReference type="Proteomes" id="UP000721415">
    <property type="component" value="Unassembled WGS sequence"/>
</dbReference>
<dbReference type="Gene3D" id="3.20.20.210">
    <property type="match status" value="1"/>
</dbReference>
<comment type="caution">
    <text evidence="2">The sequence shown here is derived from an EMBL/GenBank/DDBJ whole genome shotgun (WGS) entry which is preliminary data.</text>
</comment>
<dbReference type="InterPro" id="IPR000257">
    <property type="entry name" value="Uroporphyrinogen_deCOase"/>
</dbReference>
<gene>
    <name evidence="2" type="ORF">HZY91_08815</name>
</gene>
<evidence type="ECO:0000259" key="1">
    <source>
        <dbReference type="Pfam" id="PF01208"/>
    </source>
</evidence>